<dbReference type="InterPro" id="IPR001878">
    <property type="entry name" value="Znf_CCHC"/>
</dbReference>
<name>A0A2K3KXH7_TRIPR</name>
<feature type="region of interest" description="Disordered" evidence="2">
    <location>
        <begin position="1"/>
        <end position="49"/>
    </location>
</feature>
<dbReference type="EMBL" id="ASHM01117577">
    <property type="protein sequence ID" value="PNX70981.1"/>
    <property type="molecule type" value="Genomic_DNA"/>
</dbReference>
<feature type="compositionally biased region" description="Basic and acidic residues" evidence="2">
    <location>
        <begin position="1"/>
        <end position="11"/>
    </location>
</feature>
<sequence>MFNEEARRKEQGMSSESEALVTEYRGRSIHKKFNTKDKSRGNSGDKFRGRPWTRKDVECFYCHEKGHMKKECRKLKREQQENGDASNIAATIFQGNEMGNDDRSKIVGKGDVCLETNTGCRLTLKDVRHVPDMRLNLISTGLLDEEGYT</sequence>
<dbReference type="SMART" id="SM00343">
    <property type="entry name" value="ZnF_C2HC"/>
    <property type="match status" value="1"/>
</dbReference>
<dbReference type="PANTHER" id="PTHR47592:SF31">
    <property type="entry name" value="ZINC FINGER, CCHC-TYPE-RELATED"/>
    <property type="match status" value="1"/>
</dbReference>
<proteinExistence type="predicted"/>
<comment type="caution">
    <text evidence="4">The sequence shown here is derived from an EMBL/GenBank/DDBJ whole genome shotgun (WGS) entry which is preliminary data.</text>
</comment>
<keyword evidence="1" id="KW-0863">Zinc-finger</keyword>
<evidence type="ECO:0000256" key="2">
    <source>
        <dbReference type="SAM" id="MobiDB-lite"/>
    </source>
</evidence>
<accession>A0A2K3KXH7</accession>
<evidence type="ECO:0000313" key="4">
    <source>
        <dbReference type="EMBL" id="PNX70981.1"/>
    </source>
</evidence>
<gene>
    <name evidence="4" type="ORF">L195_g057937</name>
</gene>
<dbReference type="Pfam" id="PF22936">
    <property type="entry name" value="Pol_BBD"/>
    <property type="match status" value="1"/>
</dbReference>
<evidence type="ECO:0000259" key="3">
    <source>
        <dbReference type="PROSITE" id="PS50158"/>
    </source>
</evidence>
<dbReference type="AlphaFoldDB" id="A0A2K3KXH7"/>
<dbReference type="GO" id="GO:0003676">
    <property type="term" value="F:nucleic acid binding"/>
    <property type="evidence" value="ECO:0007669"/>
    <property type="project" value="InterPro"/>
</dbReference>
<keyword evidence="1" id="KW-0862">Zinc</keyword>
<dbReference type="GO" id="GO:0008270">
    <property type="term" value="F:zinc ion binding"/>
    <property type="evidence" value="ECO:0007669"/>
    <property type="project" value="UniProtKB-KW"/>
</dbReference>
<feature type="domain" description="CCHC-type" evidence="3">
    <location>
        <begin position="59"/>
        <end position="74"/>
    </location>
</feature>
<dbReference type="SUPFAM" id="SSF57756">
    <property type="entry name" value="Retrovirus zinc finger-like domains"/>
    <property type="match status" value="1"/>
</dbReference>
<reference evidence="4 5" key="2">
    <citation type="journal article" date="2017" name="Front. Plant Sci.">
        <title>Gene Classification and Mining of Molecular Markers Useful in Red Clover (Trifolium pratense) Breeding.</title>
        <authorList>
            <person name="Istvanek J."/>
            <person name="Dluhosova J."/>
            <person name="Dluhos P."/>
            <person name="Patkova L."/>
            <person name="Nedelnik J."/>
            <person name="Repkova J."/>
        </authorList>
    </citation>
    <scope>NUCLEOTIDE SEQUENCE [LARGE SCALE GENOMIC DNA]</scope>
    <source>
        <strain evidence="5">cv. Tatra</strain>
        <tissue evidence="4">Young leaves</tissue>
    </source>
</reference>
<evidence type="ECO:0000313" key="5">
    <source>
        <dbReference type="Proteomes" id="UP000236291"/>
    </source>
</evidence>
<reference evidence="4 5" key="1">
    <citation type="journal article" date="2014" name="Am. J. Bot.">
        <title>Genome assembly and annotation for red clover (Trifolium pratense; Fabaceae).</title>
        <authorList>
            <person name="Istvanek J."/>
            <person name="Jaros M."/>
            <person name="Krenek A."/>
            <person name="Repkova J."/>
        </authorList>
    </citation>
    <scope>NUCLEOTIDE SEQUENCE [LARGE SCALE GENOMIC DNA]</scope>
    <source>
        <strain evidence="5">cv. Tatra</strain>
        <tissue evidence="4">Young leaves</tissue>
    </source>
</reference>
<keyword evidence="1" id="KW-0479">Metal-binding</keyword>
<feature type="non-terminal residue" evidence="4">
    <location>
        <position position="149"/>
    </location>
</feature>
<dbReference type="Gene3D" id="4.10.60.10">
    <property type="entry name" value="Zinc finger, CCHC-type"/>
    <property type="match status" value="1"/>
</dbReference>
<organism evidence="4 5">
    <name type="scientific">Trifolium pratense</name>
    <name type="common">Red clover</name>
    <dbReference type="NCBI Taxonomy" id="57577"/>
    <lineage>
        <taxon>Eukaryota</taxon>
        <taxon>Viridiplantae</taxon>
        <taxon>Streptophyta</taxon>
        <taxon>Embryophyta</taxon>
        <taxon>Tracheophyta</taxon>
        <taxon>Spermatophyta</taxon>
        <taxon>Magnoliopsida</taxon>
        <taxon>eudicotyledons</taxon>
        <taxon>Gunneridae</taxon>
        <taxon>Pentapetalae</taxon>
        <taxon>rosids</taxon>
        <taxon>fabids</taxon>
        <taxon>Fabales</taxon>
        <taxon>Fabaceae</taxon>
        <taxon>Papilionoideae</taxon>
        <taxon>50 kb inversion clade</taxon>
        <taxon>NPAAA clade</taxon>
        <taxon>Hologalegina</taxon>
        <taxon>IRL clade</taxon>
        <taxon>Trifolieae</taxon>
        <taxon>Trifolium</taxon>
    </lineage>
</organism>
<dbReference type="PROSITE" id="PS50158">
    <property type="entry name" value="ZF_CCHC"/>
    <property type="match status" value="1"/>
</dbReference>
<dbReference type="InterPro" id="IPR036875">
    <property type="entry name" value="Znf_CCHC_sf"/>
</dbReference>
<protein>
    <recommendedName>
        <fullName evidence="3">CCHC-type domain-containing protein</fullName>
    </recommendedName>
</protein>
<dbReference type="InterPro" id="IPR054722">
    <property type="entry name" value="PolX-like_BBD"/>
</dbReference>
<dbReference type="Proteomes" id="UP000236291">
    <property type="component" value="Unassembled WGS sequence"/>
</dbReference>
<evidence type="ECO:0000256" key="1">
    <source>
        <dbReference type="PROSITE-ProRule" id="PRU00047"/>
    </source>
</evidence>
<dbReference type="PANTHER" id="PTHR47592">
    <property type="entry name" value="PBF68 PROTEIN"/>
    <property type="match status" value="1"/>
</dbReference>
<feature type="compositionally biased region" description="Basic and acidic residues" evidence="2">
    <location>
        <begin position="34"/>
        <end position="49"/>
    </location>
</feature>